<dbReference type="EMBL" id="NCKV01000742">
    <property type="protein sequence ID" value="RWS29846.1"/>
    <property type="molecule type" value="Genomic_DNA"/>
</dbReference>
<evidence type="ECO:0000256" key="7">
    <source>
        <dbReference type="ARBA" id="ARBA00023295"/>
    </source>
</evidence>
<dbReference type="STRING" id="299467.A0A443SQN0"/>
<organism evidence="9 10">
    <name type="scientific">Leptotrombidium deliense</name>
    <dbReference type="NCBI Taxonomy" id="299467"/>
    <lineage>
        <taxon>Eukaryota</taxon>
        <taxon>Metazoa</taxon>
        <taxon>Ecdysozoa</taxon>
        <taxon>Arthropoda</taxon>
        <taxon>Chelicerata</taxon>
        <taxon>Arachnida</taxon>
        <taxon>Acari</taxon>
        <taxon>Acariformes</taxon>
        <taxon>Trombidiformes</taxon>
        <taxon>Prostigmata</taxon>
        <taxon>Anystina</taxon>
        <taxon>Parasitengona</taxon>
        <taxon>Trombiculoidea</taxon>
        <taxon>Trombiculidae</taxon>
        <taxon>Leptotrombidium</taxon>
    </lineage>
</organism>
<evidence type="ECO:0000256" key="2">
    <source>
        <dbReference type="ARBA" id="ARBA00012732"/>
    </source>
</evidence>
<keyword evidence="4" id="KW-0081">Bacteriolytic enzyme</keyword>
<dbReference type="PROSITE" id="PS51909">
    <property type="entry name" value="LYSOZYME_I"/>
    <property type="match status" value="1"/>
</dbReference>
<keyword evidence="7" id="KW-0326">Glycosidase</keyword>
<evidence type="ECO:0000313" key="9">
    <source>
        <dbReference type="EMBL" id="RWS29846.1"/>
    </source>
</evidence>
<name>A0A443SQN0_9ACAR</name>
<evidence type="ECO:0000256" key="6">
    <source>
        <dbReference type="ARBA" id="ARBA00023157"/>
    </source>
</evidence>
<comment type="caution">
    <text evidence="9">The sequence shown here is derived from an EMBL/GenBank/DDBJ whole genome shotgun (WGS) entry which is preliminary data.</text>
</comment>
<proteinExistence type="predicted"/>
<evidence type="ECO:0000256" key="8">
    <source>
        <dbReference type="PIRSR" id="PIRSR608597-3"/>
    </source>
</evidence>
<keyword evidence="5" id="KW-0378">Hydrolase</keyword>
<dbReference type="AlphaFoldDB" id="A0A443SQN0"/>
<dbReference type="GO" id="GO:0042742">
    <property type="term" value="P:defense response to bacterium"/>
    <property type="evidence" value="ECO:0007669"/>
    <property type="project" value="UniProtKB-KW"/>
</dbReference>
<dbReference type="InterPro" id="IPR008597">
    <property type="entry name" value="Invert_lysozyme"/>
</dbReference>
<dbReference type="PROSITE" id="PS00018">
    <property type="entry name" value="EF_HAND_1"/>
    <property type="match status" value="1"/>
</dbReference>
<keyword evidence="10" id="KW-1185">Reference proteome</keyword>
<keyword evidence="3" id="KW-0929">Antimicrobial</keyword>
<dbReference type="GO" id="GO:0031640">
    <property type="term" value="P:killing of cells of another organism"/>
    <property type="evidence" value="ECO:0007669"/>
    <property type="project" value="UniProtKB-KW"/>
</dbReference>
<reference evidence="9 10" key="1">
    <citation type="journal article" date="2018" name="Gigascience">
        <title>Genomes of trombidid mites reveal novel predicted allergens and laterally-transferred genes associated with secondary metabolism.</title>
        <authorList>
            <person name="Dong X."/>
            <person name="Chaisiri K."/>
            <person name="Xia D."/>
            <person name="Armstrong S.D."/>
            <person name="Fang Y."/>
            <person name="Donnelly M.J."/>
            <person name="Kadowaki T."/>
            <person name="McGarry J.W."/>
            <person name="Darby A.C."/>
            <person name="Makepeace B.L."/>
        </authorList>
    </citation>
    <scope>NUCLEOTIDE SEQUENCE [LARGE SCALE GENOMIC DNA]</scope>
    <source>
        <strain evidence="9">UoL-UT</strain>
    </source>
</reference>
<protein>
    <recommendedName>
        <fullName evidence="2">lysozyme</fullName>
        <ecNumber evidence="2">3.2.1.17</ecNumber>
    </recommendedName>
</protein>
<evidence type="ECO:0000313" key="10">
    <source>
        <dbReference type="Proteomes" id="UP000288716"/>
    </source>
</evidence>
<comment type="catalytic activity">
    <reaction evidence="1">
        <text>Hydrolysis of (1-&gt;4)-beta-linkages between N-acetylmuramic acid and N-acetyl-D-glucosamine residues in a peptidoglycan and between N-acetyl-D-glucosamine residues in chitodextrins.</text>
        <dbReference type="EC" id="3.2.1.17"/>
    </reaction>
</comment>
<sequence>MFQIDKQYWTLAGRAGYRGAANDFERCVRDKNCAKHTVRAFMNKYSFDCNNDGLIDCFDFALIHRKGAKRCKESEIYTTDYWTRFETCYGFSR</sequence>
<dbReference type="Pfam" id="PF05497">
    <property type="entry name" value="Destabilase"/>
    <property type="match status" value="1"/>
</dbReference>
<evidence type="ECO:0000256" key="1">
    <source>
        <dbReference type="ARBA" id="ARBA00000632"/>
    </source>
</evidence>
<dbReference type="PANTHER" id="PTHR11195:SF13">
    <property type="entry name" value="INVERTEBRATE-TYPE LYSOZYME 2-RELATED"/>
    <property type="match status" value="1"/>
</dbReference>
<accession>A0A443SQN0</accession>
<evidence type="ECO:0000256" key="4">
    <source>
        <dbReference type="ARBA" id="ARBA00022638"/>
    </source>
</evidence>
<dbReference type="OrthoDB" id="6337871at2759"/>
<gene>
    <name evidence="9" type="ORF">B4U80_05964</name>
</gene>
<feature type="disulfide bond" evidence="8">
    <location>
        <begin position="27"/>
        <end position="33"/>
    </location>
</feature>
<dbReference type="GO" id="GO:0003796">
    <property type="term" value="F:lysozyme activity"/>
    <property type="evidence" value="ECO:0007669"/>
    <property type="project" value="UniProtKB-EC"/>
</dbReference>
<dbReference type="Gene3D" id="1.10.530.10">
    <property type="match status" value="1"/>
</dbReference>
<dbReference type="EC" id="3.2.1.17" evidence="2"/>
<dbReference type="PANTHER" id="PTHR11195">
    <property type="entry name" value="DESTABILASE-RELATED"/>
    <property type="match status" value="1"/>
</dbReference>
<dbReference type="InterPro" id="IPR018247">
    <property type="entry name" value="EF_Hand_1_Ca_BS"/>
</dbReference>
<keyword evidence="6 8" id="KW-1015">Disulfide bond</keyword>
<evidence type="ECO:0000256" key="3">
    <source>
        <dbReference type="ARBA" id="ARBA00022529"/>
    </source>
</evidence>
<dbReference type="Proteomes" id="UP000288716">
    <property type="component" value="Unassembled WGS sequence"/>
</dbReference>
<dbReference type="VEuPathDB" id="VectorBase:LDEU002195"/>
<evidence type="ECO:0000256" key="5">
    <source>
        <dbReference type="ARBA" id="ARBA00022801"/>
    </source>
</evidence>